<comment type="caution">
    <text evidence="3">The sequence shown here is derived from an EMBL/GenBank/DDBJ whole genome shotgun (WGS) entry which is preliminary data.</text>
</comment>
<dbReference type="EMBL" id="BAAAVV010000015">
    <property type="protein sequence ID" value="GAA3182334.1"/>
    <property type="molecule type" value="Genomic_DNA"/>
</dbReference>
<dbReference type="Proteomes" id="UP001499924">
    <property type="component" value="Unassembled WGS sequence"/>
</dbReference>
<evidence type="ECO:0000256" key="1">
    <source>
        <dbReference type="SAM" id="SignalP"/>
    </source>
</evidence>
<dbReference type="Pfam" id="PF13473">
    <property type="entry name" value="Cupredoxin_1"/>
    <property type="match status" value="1"/>
</dbReference>
<sequence>MPHSARRPVPGPRSKAAGLAAALVLLTGCGGAEPEAAAAPTTSAGVGVVTTAADGVQEITLQTQDDYTFVPDTFTVAPGTVRLTVVNVAEQMTHNLEFDGDGPEPIEEGIDFLGPGQEETIEFEVTAAGDHPFTCTFHAQLGQTGVMTVAG</sequence>
<evidence type="ECO:0000313" key="4">
    <source>
        <dbReference type="Proteomes" id="UP001499924"/>
    </source>
</evidence>
<dbReference type="InterPro" id="IPR008972">
    <property type="entry name" value="Cupredoxin"/>
</dbReference>
<evidence type="ECO:0000313" key="3">
    <source>
        <dbReference type="EMBL" id="GAA3182334.1"/>
    </source>
</evidence>
<feature type="domain" description="EfeO-type cupredoxin-like" evidence="2">
    <location>
        <begin position="51"/>
        <end position="149"/>
    </location>
</feature>
<keyword evidence="1" id="KW-0732">Signal</keyword>
<proteinExistence type="predicted"/>
<gene>
    <name evidence="3" type="ORF">GCM10010531_40740</name>
</gene>
<reference evidence="4" key="1">
    <citation type="journal article" date="2019" name="Int. J. Syst. Evol. Microbiol.">
        <title>The Global Catalogue of Microorganisms (GCM) 10K type strain sequencing project: providing services to taxonomists for standard genome sequencing and annotation.</title>
        <authorList>
            <consortium name="The Broad Institute Genomics Platform"/>
            <consortium name="The Broad Institute Genome Sequencing Center for Infectious Disease"/>
            <person name="Wu L."/>
            <person name="Ma J."/>
        </authorList>
    </citation>
    <scope>NUCLEOTIDE SEQUENCE [LARGE SCALE GENOMIC DNA]</scope>
    <source>
        <strain evidence="4">JCM 15614</strain>
    </source>
</reference>
<organism evidence="3 4">
    <name type="scientific">Blastococcus jejuensis</name>
    <dbReference type="NCBI Taxonomy" id="351224"/>
    <lineage>
        <taxon>Bacteria</taxon>
        <taxon>Bacillati</taxon>
        <taxon>Actinomycetota</taxon>
        <taxon>Actinomycetes</taxon>
        <taxon>Geodermatophilales</taxon>
        <taxon>Geodermatophilaceae</taxon>
        <taxon>Blastococcus</taxon>
    </lineage>
</organism>
<name>A0ABP6PP78_9ACTN</name>
<feature type="signal peptide" evidence="1">
    <location>
        <begin position="1"/>
        <end position="32"/>
    </location>
</feature>
<dbReference type="InterPro" id="IPR028096">
    <property type="entry name" value="EfeO_Cupredoxin"/>
</dbReference>
<accession>A0ABP6PP78</accession>
<dbReference type="Gene3D" id="2.60.40.420">
    <property type="entry name" value="Cupredoxins - blue copper proteins"/>
    <property type="match status" value="1"/>
</dbReference>
<protein>
    <recommendedName>
        <fullName evidence="2">EfeO-type cupredoxin-like domain-containing protein</fullName>
    </recommendedName>
</protein>
<dbReference type="PROSITE" id="PS51257">
    <property type="entry name" value="PROKAR_LIPOPROTEIN"/>
    <property type="match status" value="1"/>
</dbReference>
<keyword evidence="4" id="KW-1185">Reference proteome</keyword>
<dbReference type="SUPFAM" id="SSF49503">
    <property type="entry name" value="Cupredoxins"/>
    <property type="match status" value="1"/>
</dbReference>
<evidence type="ECO:0000259" key="2">
    <source>
        <dbReference type="Pfam" id="PF13473"/>
    </source>
</evidence>
<feature type="chain" id="PRO_5046497749" description="EfeO-type cupredoxin-like domain-containing protein" evidence="1">
    <location>
        <begin position="33"/>
        <end position="151"/>
    </location>
</feature>